<dbReference type="GO" id="GO:0008270">
    <property type="term" value="F:zinc ion binding"/>
    <property type="evidence" value="ECO:0007669"/>
    <property type="project" value="UniProtKB-KW"/>
</dbReference>
<dbReference type="SUPFAM" id="SSF57756">
    <property type="entry name" value="Retrovirus zinc finger-like domains"/>
    <property type="match status" value="1"/>
</dbReference>
<evidence type="ECO:0000313" key="4">
    <source>
        <dbReference type="Proteomes" id="UP001458880"/>
    </source>
</evidence>
<keyword evidence="1" id="KW-0862">Zinc</keyword>
<dbReference type="InterPro" id="IPR001878">
    <property type="entry name" value="Znf_CCHC"/>
</dbReference>
<dbReference type="EMBL" id="JASPKY010000050">
    <property type="protein sequence ID" value="KAK9745318.1"/>
    <property type="molecule type" value="Genomic_DNA"/>
</dbReference>
<gene>
    <name evidence="3" type="ORF">QE152_g7108</name>
</gene>
<keyword evidence="4" id="KW-1185">Reference proteome</keyword>
<sequence>MKDVNVSNITSVEGGNVVQGDVESNIVSNLNDNDKSNKTQSFASIVKDNLMSNFKFPERDQAILFDTIENTQKNDYIVSVGELIGPKAILFDTIENTQKNDYIVSDKFITARRLVSPAKRVILSNVSPCIPHKVVEEHLKRAGLDVVSAITFVSAGVHNPEYKHIYSFRRQAYINLEQNNELPHTLIINFELPHTLIINFNQFAFRIFLSTDEIKCFICKKSGHLAKKCPNYTGGRDIITIAEVHPQPNNADKAEAVIEEKDKAEAVTEGTIVASNNMTEITTTSVEKSLITQCSNLEDFVASKKRPASPASELDKISVVEDESGSSGTVHWVEPRTKKKRKNSNSKTTVMILICSKNFEIILTKVTRKLITRPFWNAQSVVAKNVNIIYPARRWKIDKNKVTVYTDYLRKTHPNIPNLPTAKEKIKFCLQNIRQAAVKFCLQNIRQAADSVFTIKKAFITKNSIRPWWDAECTEVIKKRKQALRNFNTSRTLENYLEHRQVSAYSKRFLKYKKRNSWKAFCNNLSKDTPISEVWNKIRNFKQPFTRTNNLSKDTPISEVWNKIRNFKQPFTRTSSLSENQAYAFLTNLTPDSVTAKKPAMCVKPLS</sequence>
<comment type="caution">
    <text evidence="3">The sequence shown here is derived from an EMBL/GenBank/DDBJ whole genome shotgun (WGS) entry which is preliminary data.</text>
</comment>
<proteinExistence type="predicted"/>
<feature type="domain" description="CCHC-type" evidence="2">
    <location>
        <begin position="215"/>
        <end position="231"/>
    </location>
</feature>
<dbReference type="PROSITE" id="PS50158">
    <property type="entry name" value="ZF_CCHC"/>
    <property type="match status" value="1"/>
</dbReference>
<dbReference type="Pfam" id="PF00098">
    <property type="entry name" value="zf-CCHC"/>
    <property type="match status" value="1"/>
</dbReference>
<name>A0AAW1MH50_POPJA</name>
<keyword evidence="1" id="KW-0479">Metal-binding</keyword>
<protein>
    <submittedName>
        <fullName evidence="3">Zinc knuckle</fullName>
    </submittedName>
</protein>
<dbReference type="AlphaFoldDB" id="A0AAW1MH50"/>
<dbReference type="Proteomes" id="UP001458880">
    <property type="component" value="Unassembled WGS sequence"/>
</dbReference>
<evidence type="ECO:0000259" key="2">
    <source>
        <dbReference type="PROSITE" id="PS50158"/>
    </source>
</evidence>
<accession>A0AAW1MH50</accession>
<evidence type="ECO:0000313" key="3">
    <source>
        <dbReference type="EMBL" id="KAK9745318.1"/>
    </source>
</evidence>
<organism evidence="3 4">
    <name type="scientific">Popillia japonica</name>
    <name type="common">Japanese beetle</name>
    <dbReference type="NCBI Taxonomy" id="7064"/>
    <lineage>
        <taxon>Eukaryota</taxon>
        <taxon>Metazoa</taxon>
        <taxon>Ecdysozoa</taxon>
        <taxon>Arthropoda</taxon>
        <taxon>Hexapoda</taxon>
        <taxon>Insecta</taxon>
        <taxon>Pterygota</taxon>
        <taxon>Neoptera</taxon>
        <taxon>Endopterygota</taxon>
        <taxon>Coleoptera</taxon>
        <taxon>Polyphaga</taxon>
        <taxon>Scarabaeiformia</taxon>
        <taxon>Scarabaeidae</taxon>
        <taxon>Rutelinae</taxon>
        <taxon>Popillia</taxon>
    </lineage>
</organism>
<dbReference type="InterPro" id="IPR036875">
    <property type="entry name" value="Znf_CCHC_sf"/>
</dbReference>
<dbReference type="Gene3D" id="4.10.60.10">
    <property type="entry name" value="Zinc finger, CCHC-type"/>
    <property type="match status" value="1"/>
</dbReference>
<evidence type="ECO:0000256" key="1">
    <source>
        <dbReference type="PROSITE-ProRule" id="PRU00047"/>
    </source>
</evidence>
<reference evidence="3 4" key="1">
    <citation type="journal article" date="2024" name="BMC Genomics">
        <title>De novo assembly and annotation of Popillia japonica's genome with initial clues to its potential as an invasive pest.</title>
        <authorList>
            <person name="Cucini C."/>
            <person name="Boschi S."/>
            <person name="Funari R."/>
            <person name="Cardaioli E."/>
            <person name="Iannotti N."/>
            <person name="Marturano G."/>
            <person name="Paoli F."/>
            <person name="Bruttini M."/>
            <person name="Carapelli A."/>
            <person name="Frati F."/>
            <person name="Nardi F."/>
        </authorList>
    </citation>
    <scope>NUCLEOTIDE SEQUENCE [LARGE SCALE GENOMIC DNA]</scope>
    <source>
        <strain evidence="3">DMR45628</strain>
    </source>
</reference>
<keyword evidence="1" id="KW-0863">Zinc-finger</keyword>
<dbReference type="SMART" id="SM00343">
    <property type="entry name" value="ZnF_C2HC"/>
    <property type="match status" value="1"/>
</dbReference>
<dbReference type="GO" id="GO:0003676">
    <property type="term" value="F:nucleic acid binding"/>
    <property type="evidence" value="ECO:0007669"/>
    <property type="project" value="InterPro"/>
</dbReference>